<sequence length="281" mass="32105">MKTLEALKNLGFIKDYKNNVVPATGPKSPKNPEPADQEFSFSPERSKERPGGLAEILASKTPTRTKKVSNKKTPSPNRIPSYLSQTQCKSQSIPEELPSFKPTINPKSLQLVKHAEKEGRDLHLKKHDKIHPQPNPDEGKAQKRTISIKEFLERNYTQQLIKFEGKKSVSPVQPLDKVDSQCTFMPNVDEKSMKLAHTHRIDLYKLGVQKIEEKKNNVKEALKKKEIDELRKCTFTPKINKKISIGSRIDTRNTPDRGLYSKKLNRTRTPLQITLVDYLDD</sequence>
<feature type="compositionally biased region" description="Polar residues" evidence="1">
    <location>
        <begin position="71"/>
        <end position="93"/>
    </location>
</feature>
<accession>A0A1R2AV43</accession>
<comment type="caution">
    <text evidence="2">The sequence shown here is derived from an EMBL/GenBank/DDBJ whole genome shotgun (WGS) entry which is preliminary data.</text>
</comment>
<name>A0A1R2AV43_9CILI</name>
<gene>
    <name evidence="2" type="ORF">SteCoe_34157</name>
</gene>
<feature type="region of interest" description="Disordered" evidence="1">
    <location>
        <begin position="16"/>
        <end position="104"/>
    </location>
</feature>
<dbReference type="EMBL" id="MPUH01001336">
    <property type="protein sequence ID" value="OMJ68401.1"/>
    <property type="molecule type" value="Genomic_DNA"/>
</dbReference>
<keyword evidence="3" id="KW-1185">Reference proteome</keyword>
<dbReference type="Proteomes" id="UP000187209">
    <property type="component" value="Unassembled WGS sequence"/>
</dbReference>
<protein>
    <submittedName>
        <fullName evidence="2">Uncharacterized protein</fullName>
    </submittedName>
</protein>
<evidence type="ECO:0000256" key="1">
    <source>
        <dbReference type="SAM" id="MobiDB-lite"/>
    </source>
</evidence>
<reference evidence="2 3" key="1">
    <citation type="submission" date="2016-11" db="EMBL/GenBank/DDBJ databases">
        <title>The macronuclear genome of Stentor coeruleus: a giant cell with tiny introns.</title>
        <authorList>
            <person name="Slabodnick M."/>
            <person name="Ruby J.G."/>
            <person name="Reiff S.B."/>
            <person name="Swart E.C."/>
            <person name="Gosai S."/>
            <person name="Prabakaran S."/>
            <person name="Witkowska E."/>
            <person name="Larue G.E."/>
            <person name="Fisher S."/>
            <person name="Freeman R.M."/>
            <person name="Gunawardena J."/>
            <person name="Chu W."/>
            <person name="Stover N.A."/>
            <person name="Gregory B.D."/>
            <person name="Nowacki M."/>
            <person name="Derisi J."/>
            <person name="Roy S.W."/>
            <person name="Marshall W.F."/>
            <person name="Sood P."/>
        </authorList>
    </citation>
    <scope>NUCLEOTIDE SEQUENCE [LARGE SCALE GENOMIC DNA]</scope>
    <source>
        <strain evidence="2">WM001</strain>
    </source>
</reference>
<evidence type="ECO:0000313" key="2">
    <source>
        <dbReference type="EMBL" id="OMJ68401.1"/>
    </source>
</evidence>
<dbReference type="OrthoDB" id="324909at2759"/>
<evidence type="ECO:0000313" key="3">
    <source>
        <dbReference type="Proteomes" id="UP000187209"/>
    </source>
</evidence>
<dbReference type="AlphaFoldDB" id="A0A1R2AV43"/>
<organism evidence="2 3">
    <name type="scientific">Stentor coeruleus</name>
    <dbReference type="NCBI Taxonomy" id="5963"/>
    <lineage>
        <taxon>Eukaryota</taxon>
        <taxon>Sar</taxon>
        <taxon>Alveolata</taxon>
        <taxon>Ciliophora</taxon>
        <taxon>Postciliodesmatophora</taxon>
        <taxon>Heterotrichea</taxon>
        <taxon>Heterotrichida</taxon>
        <taxon>Stentoridae</taxon>
        <taxon>Stentor</taxon>
    </lineage>
</organism>
<proteinExistence type="predicted"/>